<keyword evidence="3" id="KW-1185">Reference proteome</keyword>
<dbReference type="AlphaFoldDB" id="A0A3E1NHV7"/>
<dbReference type="RefSeq" id="WP_116848241.1">
    <property type="nucleotide sequence ID" value="NZ_QTJU01000005.1"/>
</dbReference>
<organism evidence="2 3">
    <name type="scientific">Deminuibacter soli</name>
    <dbReference type="NCBI Taxonomy" id="2291815"/>
    <lineage>
        <taxon>Bacteria</taxon>
        <taxon>Pseudomonadati</taxon>
        <taxon>Bacteroidota</taxon>
        <taxon>Chitinophagia</taxon>
        <taxon>Chitinophagales</taxon>
        <taxon>Chitinophagaceae</taxon>
        <taxon>Deminuibacter</taxon>
    </lineage>
</organism>
<evidence type="ECO:0000313" key="2">
    <source>
        <dbReference type="EMBL" id="RFM27482.1"/>
    </source>
</evidence>
<sequence length="209" mass="23421">MSIKITAVCCLLLLAVACKKDLNKNNLNGADIPTTPREPGPNPDDTLICGPGPLAFPGDTLSHTPYPEETLCWPGSKSTYYGRGYYVGYNDGVMVYNLIGQGLPEPFYLFEYDLTLSKDNTTITLKADGTVDYNSAGYAGWKIESVKFTVKDKWTEIHAILQHYVDYQCEKRWLLALALWPNLTPELRDFQQGQYDGYRAATDRAPYTP</sequence>
<accession>A0A3E1NHV7</accession>
<feature type="signal peptide" evidence="1">
    <location>
        <begin position="1"/>
        <end position="20"/>
    </location>
</feature>
<feature type="chain" id="PRO_5017550352" evidence="1">
    <location>
        <begin position="21"/>
        <end position="209"/>
    </location>
</feature>
<reference evidence="2 3" key="1">
    <citation type="submission" date="2018-08" db="EMBL/GenBank/DDBJ databases">
        <title>Chitinophagaceae sp. K23C18032701, a novel bacterium isolated from forest soil.</title>
        <authorList>
            <person name="Wang C."/>
        </authorList>
    </citation>
    <scope>NUCLEOTIDE SEQUENCE [LARGE SCALE GENOMIC DNA]</scope>
    <source>
        <strain evidence="2 3">K23C18032701</strain>
    </source>
</reference>
<dbReference type="Proteomes" id="UP000261284">
    <property type="component" value="Unassembled WGS sequence"/>
</dbReference>
<dbReference type="EMBL" id="QTJU01000005">
    <property type="protein sequence ID" value="RFM27482.1"/>
    <property type="molecule type" value="Genomic_DNA"/>
</dbReference>
<comment type="caution">
    <text evidence="2">The sequence shown here is derived from an EMBL/GenBank/DDBJ whole genome shotgun (WGS) entry which is preliminary data.</text>
</comment>
<evidence type="ECO:0000256" key="1">
    <source>
        <dbReference type="SAM" id="SignalP"/>
    </source>
</evidence>
<evidence type="ECO:0000313" key="3">
    <source>
        <dbReference type="Proteomes" id="UP000261284"/>
    </source>
</evidence>
<proteinExistence type="predicted"/>
<gene>
    <name evidence="2" type="ORF">DXN05_15830</name>
</gene>
<protein>
    <submittedName>
        <fullName evidence="2">Uncharacterized protein</fullName>
    </submittedName>
</protein>
<dbReference type="PROSITE" id="PS51257">
    <property type="entry name" value="PROKAR_LIPOPROTEIN"/>
    <property type="match status" value="1"/>
</dbReference>
<keyword evidence="1" id="KW-0732">Signal</keyword>
<name>A0A3E1NHV7_9BACT</name>